<sequence>MGKLNWFSGGNERGKQAENIITDLLNDLKIDCTNEFLQKVLEEYLEELKQKRTSVPFILSRMNLAISNAVRNDGGSLSDSQSKQLKKLTSLSTIRYGY</sequence>
<dbReference type="RefSeq" id="WP_311779996.1">
    <property type="nucleotide sequence ID" value="NZ_JALRMQ010000002.1"/>
</dbReference>
<dbReference type="InterPro" id="IPR053739">
    <property type="entry name" value="Bact_Immunity_Domain_sf"/>
</dbReference>
<dbReference type="AlphaFoldDB" id="A0AAW8R7N5"/>
<name>A0AAW8R7N5_CARDV</name>
<evidence type="ECO:0000313" key="2">
    <source>
        <dbReference type="Proteomes" id="UP001249945"/>
    </source>
</evidence>
<dbReference type="Pfam" id="PF08951">
    <property type="entry name" value="EntA_Immun"/>
    <property type="match status" value="1"/>
</dbReference>
<dbReference type="EMBL" id="JALRMR010000003">
    <property type="protein sequence ID" value="MDT1973358.1"/>
    <property type="molecule type" value="Genomic_DNA"/>
</dbReference>
<evidence type="ECO:0000313" key="1">
    <source>
        <dbReference type="EMBL" id="MDT1973358.1"/>
    </source>
</evidence>
<organism evidence="1 2">
    <name type="scientific">Carnobacterium divergens</name>
    <name type="common">Lactobacillus divergens</name>
    <dbReference type="NCBI Taxonomy" id="2748"/>
    <lineage>
        <taxon>Bacteria</taxon>
        <taxon>Bacillati</taxon>
        <taxon>Bacillota</taxon>
        <taxon>Bacilli</taxon>
        <taxon>Lactobacillales</taxon>
        <taxon>Carnobacteriaceae</taxon>
        <taxon>Carnobacterium</taxon>
    </lineage>
</organism>
<dbReference type="InterPro" id="IPR015046">
    <property type="entry name" value="LciA_Immunity-like"/>
</dbReference>
<proteinExistence type="predicted"/>
<protein>
    <submittedName>
        <fullName evidence="1">Bacteriocin immunity protein</fullName>
    </submittedName>
</protein>
<comment type="caution">
    <text evidence="1">The sequence shown here is derived from an EMBL/GenBank/DDBJ whole genome shotgun (WGS) entry which is preliminary data.</text>
</comment>
<dbReference type="Proteomes" id="UP001249945">
    <property type="component" value="Unassembled WGS sequence"/>
</dbReference>
<gene>
    <name evidence="1" type="ORF">MX635_03010</name>
</gene>
<accession>A0AAW8R7N5</accession>
<dbReference type="GO" id="GO:0030153">
    <property type="term" value="P:bacteriocin immunity"/>
    <property type="evidence" value="ECO:0007669"/>
    <property type="project" value="InterPro"/>
</dbReference>
<dbReference type="Gene3D" id="1.20.1440.140">
    <property type="match status" value="1"/>
</dbReference>
<reference evidence="1" key="1">
    <citation type="submission" date="2022-04" db="EMBL/GenBank/DDBJ databases">
        <title>Draft genome sequences of lactic acid bacteria (LAB) strains involved in meat spoilage.</title>
        <authorList>
            <person name="Palevich N."/>
        </authorList>
    </citation>
    <scope>NUCLEOTIDE SEQUENCE</scope>
    <source>
        <strain evidence="1">9-14</strain>
    </source>
</reference>